<dbReference type="AlphaFoldDB" id="A0A1G2F9C6"/>
<dbReference type="Gene3D" id="3.40.50.2000">
    <property type="entry name" value="Glycogen Phosphorylase B"/>
    <property type="match status" value="2"/>
</dbReference>
<dbReference type="GO" id="GO:0016757">
    <property type="term" value="F:glycosyltransferase activity"/>
    <property type="evidence" value="ECO:0007669"/>
    <property type="project" value="InterPro"/>
</dbReference>
<dbReference type="InterPro" id="IPR001296">
    <property type="entry name" value="Glyco_trans_1"/>
</dbReference>
<organism evidence="3 4">
    <name type="scientific">Candidatus Portnoybacteria bacterium RBG_19FT_COMBO_36_7</name>
    <dbReference type="NCBI Taxonomy" id="1801992"/>
    <lineage>
        <taxon>Bacteria</taxon>
        <taxon>Candidatus Portnoyibacteriota</taxon>
    </lineage>
</organism>
<dbReference type="PANTHER" id="PTHR12526">
    <property type="entry name" value="GLYCOSYLTRANSFERASE"/>
    <property type="match status" value="1"/>
</dbReference>
<evidence type="ECO:0000313" key="3">
    <source>
        <dbReference type="EMBL" id="OGZ34362.1"/>
    </source>
</evidence>
<feature type="non-terminal residue" evidence="3">
    <location>
        <position position="331"/>
    </location>
</feature>
<name>A0A1G2F9C6_9BACT</name>
<evidence type="ECO:0000259" key="1">
    <source>
        <dbReference type="Pfam" id="PF00534"/>
    </source>
</evidence>
<dbReference type="Proteomes" id="UP000179099">
    <property type="component" value="Unassembled WGS sequence"/>
</dbReference>
<feature type="domain" description="Glycosyl transferase family 1" evidence="1">
    <location>
        <begin position="200"/>
        <end position="331"/>
    </location>
</feature>
<sequence length="331" mass="37102">MEQNKRKKVLILITQSSLGGAQKYVFDLATGLDKQKYEVAVAAGGDGELFERLKTADIQIFKRKCLKRPIFPPCDIEAYLKLKKLFIEWQPDILHLNSSKVSILGSLAARNLPIKVVYTVHGSVFQPPFSSLMSKLFLWLEKWTAKYKNKIICVSENDRQLWLKYNVAPAEKLVTIHNGLKENLDFLPKDEARKEILGNAYEKFKNYQIVGSIGYFYPDKNLETLIKAANLILNTLASKDKKIVFAVIGSGPQEESLKLKVKSLKLTDKILFLGAVPEAHKYLKAFDVFAMPSVKEGLPYAILQAMAGGTPIIASDVGGIPEMITDNFNGF</sequence>
<feature type="domain" description="Glycosyltransferase subfamily 4-like N-terminal" evidence="2">
    <location>
        <begin position="19"/>
        <end position="180"/>
    </location>
</feature>
<proteinExistence type="predicted"/>
<dbReference type="STRING" id="1801992.A2Y98_01005"/>
<reference evidence="3 4" key="1">
    <citation type="journal article" date="2016" name="Nat. Commun.">
        <title>Thousands of microbial genomes shed light on interconnected biogeochemical processes in an aquifer system.</title>
        <authorList>
            <person name="Anantharaman K."/>
            <person name="Brown C.T."/>
            <person name="Hug L.A."/>
            <person name="Sharon I."/>
            <person name="Castelle C.J."/>
            <person name="Probst A.J."/>
            <person name="Thomas B.C."/>
            <person name="Singh A."/>
            <person name="Wilkins M.J."/>
            <person name="Karaoz U."/>
            <person name="Brodie E.L."/>
            <person name="Williams K.H."/>
            <person name="Hubbard S.S."/>
            <person name="Banfield J.F."/>
        </authorList>
    </citation>
    <scope>NUCLEOTIDE SEQUENCE [LARGE SCALE GENOMIC DNA]</scope>
</reference>
<dbReference type="EMBL" id="MHMW01000013">
    <property type="protein sequence ID" value="OGZ34362.1"/>
    <property type="molecule type" value="Genomic_DNA"/>
</dbReference>
<dbReference type="SUPFAM" id="SSF53756">
    <property type="entry name" value="UDP-Glycosyltransferase/glycogen phosphorylase"/>
    <property type="match status" value="1"/>
</dbReference>
<evidence type="ECO:0000313" key="4">
    <source>
        <dbReference type="Proteomes" id="UP000179099"/>
    </source>
</evidence>
<dbReference type="PANTHER" id="PTHR12526:SF630">
    <property type="entry name" value="GLYCOSYLTRANSFERASE"/>
    <property type="match status" value="1"/>
</dbReference>
<dbReference type="Pfam" id="PF00534">
    <property type="entry name" value="Glycos_transf_1"/>
    <property type="match status" value="1"/>
</dbReference>
<dbReference type="InterPro" id="IPR028098">
    <property type="entry name" value="Glyco_trans_4-like_N"/>
</dbReference>
<protein>
    <recommendedName>
        <fullName evidence="5">Glycosyltransferase subfamily 4-like N-terminal domain-containing protein</fullName>
    </recommendedName>
</protein>
<evidence type="ECO:0008006" key="5">
    <source>
        <dbReference type="Google" id="ProtNLM"/>
    </source>
</evidence>
<gene>
    <name evidence="3" type="ORF">A2Y98_01005</name>
</gene>
<dbReference type="Pfam" id="PF13439">
    <property type="entry name" value="Glyco_transf_4"/>
    <property type="match status" value="1"/>
</dbReference>
<comment type="caution">
    <text evidence="3">The sequence shown here is derived from an EMBL/GenBank/DDBJ whole genome shotgun (WGS) entry which is preliminary data.</text>
</comment>
<accession>A0A1G2F9C6</accession>
<evidence type="ECO:0000259" key="2">
    <source>
        <dbReference type="Pfam" id="PF13439"/>
    </source>
</evidence>